<feature type="chain" id="PRO_5045183263" evidence="1">
    <location>
        <begin position="20"/>
        <end position="244"/>
    </location>
</feature>
<dbReference type="InterPro" id="IPR013783">
    <property type="entry name" value="Ig-like_fold"/>
</dbReference>
<evidence type="ECO:0000259" key="2">
    <source>
        <dbReference type="Pfam" id="PF04151"/>
    </source>
</evidence>
<feature type="domain" description="Peptidase C-terminal archaeal/bacterial" evidence="2">
    <location>
        <begin position="146"/>
        <end position="219"/>
    </location>
</feature>
<dbReference type="Pfam" id="PF17957">
    <property type="entry name" value="Big_7"/>
    <property type="match status" value="1"/>
</dbReference>
<name>A0ABW5P6J3_9DEIO</name>
<keyword evidence="1" id="KW-0732">Signal</keyword>
<evidence type="ECO:0000313" key="4">
    <source>
        <dbReference type="Proteomes" id="UP001597475"/>
    </source>
</evidence>
<reference evidence="4" key="1">
    <citation type="journal article" date="2019" name="Int. J. Syst. Evol. Microbiol.">
        <title>The Global Catalogue of Microorganisms (GCM) 10K type strain sequencing project: providing services to taxonomists for standard genome sequencing and annotation.</title>
        <authorList>
            <consortium name="The Broad Institute Genomics Platform"/>
            <consortium name="The Broad Institute Genome Sequencing Center for Infectious Disease"/>
            <person name="Wu L."/>
            <person name="Ma J."/>
        </authorList>
    </citation>
    <scope>NUCLEOTIDE SEQUENCE [LARGE SCALE GENOMIC DNA]</scope>
    <source>
        <strain evidence="4">KCTC 33842</strain>
    </source>
</reference>
<evidence type="ECO:0000256" key="1">
    <source>
        <dbReference type="SAM" id="SignalP"/>
    </source>
</evidence>
<feature type="signal peptide" evidence="1">
    <location>
        <begin position="1"/>
        <end position="19"/>
    </location>
</feature>
<sequence length="244" mass="25731">MKRILPLTVLSLTALLASCGGTGDMTAPTATLKAAPATVVYPGDVVLTADAKDDQGVQRVEFYQGGTLLGTDTEAPYTWAVPMTAANNGKLTFTAKVFDTSMNSVTANADVTVNIQNEPNDSVATAAALSVGTPLTGVIGGIDRDMDYYKFTAAAGDMLKLNVKSVSFDPSSTLDPYVMILMPDGKTVLEKDDDSGAGLESEIRFNAPVAGTYTVVVTSFDIHDEPKATDDKATNTYQILLSRR</sequence>
<dbReference type="Pfam" id="PF04151">
    <property type="entry name" value="PPC"/>
    <property type="match status" value="1"/>
</dbReference>
<dbReference type="InterPro" id="IPR007280">
    <property type="entry name" value="Peptidase_C_arc/bac"/>
</dbReference>
<organism evidence="3 4">
    <name type="scientific">Deinococcus taklimakanensis</name>
    <dbReference type="NCBI Taxonomy" id="536443"/>
    <lineage>
        <taxon>Bacteria</taxon>
        <taxon>Thermotogati</taxon>
        <taxon>Deinococcota</taxon>
        <taxon>Deinococci</taxon>
        <taxon>Deinococcales</taxon>
        <taxon>Deinococcaceae</taxon>
        <taxon>Deinococcus</taxon>
    </lineage>
</organism>
<comment type="caution">
    <text evidence="3">The sequence shown here is derived from an EMBL/GenBank/DDBJ whole genome shotgun (WGS) entry which is preliminary data.</text>
</comment>
<gene>
    <name evidence="3" type="ORF">ACFSR9_13890</name>
</gene>
<protein>
    <submittedName>
        <fullName evidence="3">Ig-like domain-containing protein</fullName>
    </submittedName>
</protein>
<dbReference type="PROSITE" id="PS51257">
    <property type="entry name" value="PROKAR_LIPOPROTEIN"/>
    <property type="match status" value="1"/>
</dbReference>
<evidence type="ECO:0000313" key="3">
    <source>
        <dbReference type="EMBL" id="MFD2610516.1"/>
    </source>
</evidence>
<dbReference type="SUPFAM" id="SSF89260">
    <property type="entry name" value="Collagen-binding domain"/>
    <property type="match status" value="1"/>
</dbReference>
<keyword evidence="4" id="KW-1185">Reference proteome</keyword>
<dbReference type="RefSeq" id="WP_386846741.1">
    <property type="nucleotide sequence ID" value="NZ_JBHUMK010000068.1"/>
</dbReference>
<accession>A0ABW5P6J3</accession>
<proteinExistence type="predicted"/>
<dbReference type="Gene3D" id="2.60.120.380">
    <property type="match status" value="1"/>
</dbReference>
<dbReference type="Gene3D" id="2.60.40.10">
    <property type="entry name" value="Immunoglobulins"/>
    <property type="match status" value="1"/>
</dbReference>
<dbReference type="Proteomes" id="UP001597475">
    <property type="component" value="Unassembled WGS sequence"/>
</dbReference>
<dbReference type="EMBL" id="JBHUMK010000068">
    <property type="protein sequence ID" value="MFD2610516.1"/>
    <property type="molecule type" value="Genomic_DNA"/>
</dbReference>